<sequence>MKNLIQSRSNASTFKNFPTQNSYFSQPQNSAPMLVVIDPKVEDYQMLAAGVQEGANVFILDLKRDSIEQITELLAQQPVSALHIICHGSPGCLALGNTHLSLENLDLYSKELQTWSNFLASAPIFLYGCNVAFGEVGATFLTQLHQQTGANIAASANRIGSAQKGGDWKLEFTIGSIEAPLAFTEAVREAYTSVLVISIGPTVIAVTEGGVPVNLQVGINLTDPLTGLPIPTPANAIITLDPDNQLNLGNGAGNPVNVTIASGSAATAIQNVPVLAVNDGITEGNHTGTIVTTIASNSPLLSLLPAIISQLPPVTTTVSISDPVALPQISITPTQLALTEGGSTSLSIALPANLPTTIGNVSLTLTPGDDLDLGSGAGVATTVVLNAGTNTVNIAAIADGINEGGLETSNISIALTNPTLSSLINLPITSVPVAVTDLLPTLPQISITPTQLALTEGGSTSLSIALPANLPTTIGNVSLTLTPGDDLDLGSGAGVATTVVLNAGTNTVNIAAIADGINEGGLETSNISIALTNPTLSSLINLPITSVPVAVTDALQLALPEISISPTQLEVTEGGTSASLNITLPANLPTGVADVSLTLDPGDDLDLGNGAGVETTVVLNAGTPTTSVNIIGFADGIDEDDEETSNISIALTDPTLSNLINLPTSTVSVNVKDAETDTGFGSAITPSLVLNPNDFFTVQGSSGEDVVLGFGLNSINTSFINEIGVFVVDDAQGTIDDITPGTEGYLEAALENAQPIFSVLPDTTSLLGDTQLERNLSFEAGTILGLYLVQNGTASGVQADIAAGRTSSPVLLNSPSANPNSIDYLEVLTSPDGSYTLGWRDQSSSQSFNNIVLTARATTDKNLPVGTQLQQTQQLELIDLRGQTNQFVDFNFNIASEAAYDNTIGLYEVQDEQGTIIDESTGAELTPNDASYAEVALRQSVLNSELGNSRSALGLERLNTGAIYSPYIISNGTREQFLSSNSSNQTTQGTEGKVPLAYFGFLGANPDRVDHIRLLGNNTFGFEDLFGGGDRDYNDIVFKIDLTLAT</sequence>
<feature type="domain" description="DUF4114" evidence="1">
    <location>
        <begin position="959"/>
        <end position="1042"/>
    </location>
</feature>
<reference evidence="3 4" key="1">
    <citation type="journal article" date="2020" name="ISME J.">
        <title>Comparative genomics reveals insights into cyanobacterial evolution and habitat adaptation.</title>
        <authorList>
            <person name="Chen M.Y."/>
            <person name="Teng W.K."/>
            <person name="Zhao L."/>
            <person name="Hu C.X."/>
            <person name="Zhou Y.K."/>
            <person name="Han B.P."/>
            <person name="Song L.R."/>
            <person name="Shu W.S."/>
        </authorList>
    </citation>
    <scope>NUCLEOTIDE SEQUENCE [LARGE SCALE GENOMIC DNA]</scope>
    <source>
        <strain evidence="3 4">FACHB-838</strain>
    </source>
</reference>
<name>A0ABR8DGR4_9NOSO</name>
<gene>
    <name evidence="3" type="ORF">H6G97_02320</name>
</gene>
<comment type="caution">
    <text evidence="3">The sequence shown here is derived from an EMBL/GenBank/DDBJ whole genome shotgun (WGS) entry which is preliminary data.</text>
</comment>
<organism evidence="3 4">
    <name type="scientific">Nostoc flagelliforme FACHB-838</name>
    <dbReference type="NCBI Taxonomy" id="2692904"/>
    <lineage>
        <taxon>Bacteria</taxon>
        <taxon>Bacillati</taxon>
        <taxon>Cyanobacteriota</taxon>
        <taxon>Cyanophyceae</taxon>
        <taxon>Nostocales</taxon>
        <taxon>Nostocaceae</taxon>
        <taxon>Nostoc</taxon>
    </lineage>
</organism>
<dbReference type="RefSeq" id="WP_190939113.1">
    <property type="nucleotide sequence ID" value="NZ_JACJSI010000003.1"/>
</dbReference>
<accession>A0ABR8DGR4</accession>
<evidence type="ECO:0000313" key="3">
    <source>
        <dbReference type="EMBL" id="MBD2528454.1"/>
    </source>
</evidence>
<dbReference type="EMBL" id="JACJSI010000003">
    <property type="protein sequence ID" value="MBD2528454.1"/>
    <property type="molecule type" value="Genomic_DNA"/>
</dbReference>
<protein>
    <submittedName>
        <fullName evidence="3">DUF4347 domain-containing protein</fullName>
    </submittedName>
</protein>
<evidence type="ECO:0000259" key="1">
    <source>
        <dbReference type="Pfam" id="PF13448"/>
    </source>
</evidence>
<dbReference type="Pfam" id="PF13448">
    <property type="entry name" value="DUF4114"/>
    <property type="match status" value="1"/>
</dbReference>
<dbReference type="InterPro" id="IPR025592">
    <property type="entry name" value="DUF4347"/>
</dbReference>
<evidence type="ECO:0000313" key="4">
    <source>
        <dbReference type="Proteomes" id="UP000623440"/>
    </source>
</evidence>
<dbReference type="InterPro" id="IPR025193">
    <property type="entry name" value="DUF4114"/>
</dbReference>
<keyword evidence="4" id="KW-1185">Reference proteome</keyword>
<proteinExistence type="predicted"/>
<dbReference type="Proteomes" id="UP000623440">
    <property type="component" value="Unassembled WGS sequence"/>
</dbReference>
<evidence type="ECO:0000259" key="2">
    <source>
        <dbReference type="Pfam" id="PF14252"/>
    </source>
</evidence>
<dbReference type="SUPFAM" id="SSF141072">
    <property type="entry name" value="CalX-like"/>
    <property type="match status" value="1"/>
</dbReference>
<dbReference type="Pfam" id="PF14252">
    <property type="entry name" value="DUF4347"/>
    <property type="match status" value="1"/>
</dbReference>
<dbReference type="InterPro" id="IPR038081">
    <property type="entry name" value="CalX-like_sf"/>
</dbReference>
<feature type="domain" description="DUF4347" evidence="2">
    <location>
        <begin position="34"/>
        <end position="195"/>
    </location>
</feature>